<dbReference type="Gene3D" id="3.30.70.1060">
    <property type="entry name" value="Dimeric alpha+beta barrel"/>
    <property type="match status" value="1"/>
</dbReference>
<reference evidence="4" key="1">
    <citation type="journal article" date="2019" name="Int. J. Syst. Evol. Microbiol.">
        <title>The Global Catalogue of Microorganisms (GCM) 10K type strain sequencing project: providing services to taxonomists for standard genome sequencing and annotation.</title>
        <authorList>
            <consortium name="The Broad Institute Genomics Platform"/>
            <consortium name="The Broad Institute Genome Sequencing Center for Infectious Disease"/>
            <person name="Wu L."/>
            <person name="Ma J."/>
        </authorList>
    </citation>
    <scope>NUCLEOTIDE SEQUENCE [LARGE SCALE GENOMIC DNA]</scope>
    <source>
        <strain evidence="4">CCUG 60529</strain>
    </source>
</reference>
<gene>
    <name evidence="3" type="ORF">ACFQ0I_04000</name>
</gene>
<comment type="similarity">
    <text evidence="1">Belongs to the YciI family.</text>
</comment>
<dbReference type="InterPro" id="IPR011008">
    <property type="entry name" value="Dimeric_a/b-barrel"/>
</dbReference>
<evidence type="ECO:0000259" key="2">
    <source>
        <dbReference type="Pfam" id="PF03795"/>
    </source>
</evidence>
<proteinExistence type="inferred from homology"/>
<evidence type="ECO:0000313" key="3">
    <source>
        <dbReference type="EMBL" id="MFD0834914.1"/>
    </source>
</evidence>
<evidence type="ECO:0000256" key="1">
    <source>
        <dbReference type="ARBA" id="ARBA00007689"/>
    </source>
</evidence>
<protein>
    <submittedName>
        <fullName evidence="3">YciI family protein</fullName>
    </submittedName>
</protein>
<keyword evidence="4" id="KW-1185">Reference proteome</keyword>
<dbReference type="PROSITE" id="PS51257">
    <property type="entry name" value="PROKAR_LIPOPROTEIN"/>
    <property type="match status" value="1"/>
</dbReference>
<dbReference type="InterPro" id="IPR005545">
    <property type="entry name" value="YCII"/>
</dbReference>
<evidence type="ECO:0000313" key="4">
    <source>
        <dbReference type="Proteomes" id="UP001597011"/>
    </source>
</evidence>
<comment type="caution">
    <text evidence="3">The sequence shown here is derived from an EMBL/GenBank/DDBJ whole genome shotgun (WGS) entry which is preliminary data.</text>
</comment>
<sequence length="191" mass="21353">MKKVILFSLVIISIFACRKVVKEESNPVVETPQEVVGDSTEQDLKESADKIAVVKSGKQSDIQSTKKLKESLKANGFQLFDYVDEKTKDTILMQQYFIVFLKKGPMRSQSEEEAAQLQKKHLAHLGKMYDLGYADISGPFGDNGDIRGITIYNVPTQKMADSLANADPMVKAGRLVIEVHPWWAAKGFSLR</sequence>
<dbReference type="EMBL" id="JBHTIB010000002">
    <property type="protein sequence ID" value="MFD0834914.1"/>
    <property type="molecule type" value="Genomic_DNA"/>
</dbReference>
<dbReference type="SUPFAM" id="SSF54909">
    <property type="entry name" value="Dimeric alpha+beta barrel"/>
    <property type="match status" value="1"/>
</dbReference>
<dbReference type="RefSeq" id="WP_379939563.1">
    <property type="nucleotide sequence ID" value="NZ_JBHTIB010000002.1"/>
</dbReference>
<dbReference type="Pfam" id="PF03795">
    <property type="entry name" value="YCII"/>
    <property type="match status" value="1"/>
</dbReference>
<organism evidence="3 4">
    <name type="scientific">Mariniflexile aquimaris</name>
    <dbReference type="NCBI Taxonomy" id="881009"/>
    <lineage>
        <taxon>Bacteria</taxon>
        <taxon>Pseudomonadati</taxon>
        <taxon>Bacteroidota</taxon>
        <taxon>Flavobacteriia</taxon>
        <taxon>Flavobacteriales</taxon>
        <taxon>Flavobacteriaceae</taxon>
        <taxon>Mariniflexile</taxon>
    </lineage>
</organism>
<dbReference type="Proteomes" id="UP001597011">
    <property type="component" value="Unassembled WGS sequence"/>
</dbReference>
<feature type="domain" description="YCII-related" evidence="2">
    <location>
        <begin position="108"/>
        <end position="182"/>
    </location>
</feature>
<name>A0ABW3BQT2_9FLAO</name>
<accession>A0ABW3BQT2</accession>